<comment type="caution">
    <text evidence="2">The sequence shown here is derived from an EMBL/GenBank/DDBJ whole genome shotgun (WGS) entry which is preliminary data.</text>
</comment>
<feature type="region of interest" description="Disordered" evidence="1">
    <location>
        <begin position="33"/>
        <end position="56"/>
    </location>
</feature>
<gene>
    <name evidence="2" type="ORF">IBL25_22410</name>
</gene>
<evidence type="ECO:0000313" key="2">
    <source>
        <dbReference type="EMBL" id="MBC9179701.1"/>
    </source>
</evidence>
<accession>A0ABR7RD71</accession>
<evidence type="ECO:0000256" key="1">
    <source>
        <dbReference type="SAM" id="MobiDB-lite"/>
    </source>
</evidence>
<evidence type="ECO:0008006" key="4">
    <source>
        <dbReference type="Google" id="ProtNLM"/>
    </source>
</evidence>
<keyword evidence="3" id="KW-1185">Reference proteome</keyword>
<dbReference type="RefSeq" id="WP_187780709.1">
    <property type="nucleotide sequence ID" value="NZ_JACTUZ010000172.1"/>
</dbReference>
<dbReference type="EMBL" id="JACTUZ010000172">
    <property type="protein sequence ID" value="MBC9179701.1"/>
    <property type="molecule type" value="Genomic_DNA"/>
</dbReference>
<protein>
    <recommendedName>
        <fullName evidence="4">Polyvalent protein metallopeptidase domain-containing protein</fullName>
    </recommendedName>
</protein>
<evidence type="ECO:0000313" key="3">
    <source>
        <dbReference type="Proteomes" id="UP000603940"/>
    </source>
</evidence>
<organism evidence="2 3">
    <name type="scientific">Pseudoroseomonas ludipueritiae</name>
    <dbReference type="NCBI Taxonomy" id="198093"/>
    <lineage>
        <taxon>Bacteria</taxon>
        <taxon>Pseudomonadati</taxon>
        <taxon>Pseudomonadota</taxon>
        <taxon>Alphaproteobacteria</taxon>
        <taxon>Acetobacterales</taxon>
        <taxon>Acetobacteraceae</taxon>
        <taxon>Pseudoroseomonas</taxon>
    </lineage>
</organism>
<reference evidence="2 3" key="1">
    <citation type="journal article" date="2009" name="Int. J. Syst. Evol. Microbiol.">
        <title>Transfer of Teichococcus ludipueritiae and Muricoccus roseus to the genus Roseomonas, as Roseomonas ludipueritiae comb. nov. and Roseomonas rosea comb. nov., respectively, and emended description of the genus Roseomonas.</title>
        <authorList>
            <person name="Sanchez-Porro C."/>
            <person name="Gallego V."/>
            <person name="Busse H.J."/>
            <person name="Kampfer P."/>
            <person name="Ventosa A."/>
        </authorList>
    </citation>
    <scope>NUCLEOTIDE SEQUENCE [LARGE SCALE GENOMIC DNA]</scope>
    <source>
        <strain evidence="2 3">DSM 14915</strain>
    </source>
</reference>
<dbReference type="Proteomes" id="UP000603940">
    <property type="component" value="Unassembled WGS sequence"/>
</dbReference>
<proteinExistence type="predicted"/>
<sequence>MPNESSLPWPEYLRAWLDALRYHPEQHYLGGARRVEAASATEERGSETPARQERAA</sequence>
<name>A0ABR7RD71_9PROT</name>